<dbReference type="EMBL" id="KZ669180">
    <property type="protein sequence ID" value="PPR85968.1"/>
    <property type="molecule type" value="Genomic_DNA"/>
</dbReference>
<proteinExistence type="predicted"/>
<protein>
    <submittedName>
        <fullName evidence="2">Uncharacterized protein</fullName>
    </submittedName>
</protein>
<dbReference type="OrthoDB" id="1018059at2759"/>
<evidence type="ECO:0000256" key="1">
    <source>
        <dbReference type="SAM" id="MobiDB-lite"/>
    </source>
</evidence>
<gene>
    <name evidence="2" type="ORF">GOBAR_AA34718</name>
</gene>
<accession>A0A2P5W4J8</accession>
<name>A0A2P5W4J8_GOSBA</name>
<evidence type="ECO:0000313" key="2">
    <source>
        <dbReference type="EMBL" id="PPR85968.1"/>
    </source>
</evidence>
<organism evidence="2 3">
    <name type="scientific">Gossypium barbadense</name>
    <name type="common">Sea Island cotton</name>
    <name type="synonym">Hibiscus barbadensis</name>
    <dbReference type="NCBI Taxonomy" id="3634"/>
    <lineage>
        <taxon>Eukaryota</taxon>
        <taxon>Viridiplantae</taxon>
        <taxon>Streptophyta</taxon>
        <taxon>Embryophyta</taxon>
        <taxon>Tracheophyta</taxon>
        <taxon>Spermatophyta</taxon>
        <taxon>Magnoliopsida</taxon>
        <taxon>eudicotyledons</taxon>
        <taxon>Gunneridae</taxon>
        <taxon>Pentapetalae</taxon>
        <taxon>rosids</taxon>
        <taxon>malvids</taxon>
        <taxon>Malvales</taxon>
        <taxon>Malvaceae</taxon>
        <taxon>Malvoideae</taxon>
        <taxon>Gossypium</taxon>
    </lineage>
</organism>
<feature type="compositionally biased region" description="Basic and acidic residues" evidence="1">
    <location>
        <begin position="1"/>
        <end position="14"/>
    </location>
</feature>
<feature type="compositionally biased region" description="Basic and acidic residues" evidence="1">
    <location>
        <begin position="79"/>
        <end position="94"/>
    </location>
</feature>
<dbReference type="AlphaFoldDB" id="A0A2P5W4J8"/>
<feature type="region of interest" description="Disordered" evidence="1">
    <location>
        <begin position="1"/>
        <end position="23"/>
    </location>
</feature>
<feature type="region of interest" description="Disordered" evidence="1">
    <location>
        <begin position="62"/>
        <end position="103"/>
    </location>
</feature>
<dbReference type="Proteomes" id="UP000239757">
    <property type="component" value="Unassembled WGS sequence"/>
</dbReference>
<sequence>MKSLEELGFSHEPGEGACPALTQNMDPLQVDPAQLHPGQQSRFSLLQPPLRLRHVEVHELPTVRLDQPGSNRQLGNRSGVERDRTGEFEGRDEMGIQGLIQRL</sequence>
<reference evidence="2 3" key="1">
    <citation type="submission" date="2015-01" db="EMBL/GenBank/DDBJ databases">
        <title>Genome of allotetraploid Gossypium barbadense reveals genomic plasticity and fiber elongation in cotton evolution.</title>
        <authorList>
            <person name="Chen X."/>
            <person name="Liu X."/>
            <person name="Zhao B."/>
            <person name="Zheng H."/>
            <person name="Hu Y."/>
            <person name="Lu G."/>
            <person name="Yang C."/>
            <person name="Chen J."/>
            <person name="Shan C."/>
            <person name="Zhang L."/>
            <person name="Zhou Y."/>
            <person name="Wang L."/>
            <person name="Guo W."/>
            <person name="Bai Y."/>
            <person name="Ruan J."/>
            <person name="Shangguan X."/>
            <person name="Mao Y."/>
            <person name="Jiang J."/>
            <person name="Zhu Y."/>
            <person name="Lei J."/>
            <person name="Kang H."/>
            <person name="Chen S."/>
            <person name="He X."/>
            <person name="Wang R."/>
            <person name="Wang Y."/>
            <person name="Chen J."/>
            <person name="Wang L."/>
            <person name="Yu S."/>
            <person name="Wang B."/>
            <person name="Wei J."/>
            <person name="Song S."/>
            <person name="Lu X."/>
            <person name="Gao Z."/>
            <person name="Gu W."/>
            <person name="Deng X."/>
            <person name="Ma D."/>
            <person name="Wang S."/>
            <person name="Liang W."/>
            <person name="Fang L."/>
            <person name="Cai C."/>
            <person name="Zhu X."/>
            <person name="Zhou B."/>
            <person name="Zhang Y."/>
            <person name="Chen Z."/>
            <person name="Xu S."/>
            <person name="Zhu R."/>
            <person name="Wang S."/>
            <person name="Zhang T."/>
            <person name="Zhao G."/>
        </authorList>
    </citation>
    <scope>NUCLEOTIDE SEQUENCE [LARGE SCALE GENOMIC DNA]</scope>
    <source>
        <strain evidence="3">cv. Xinhai21</strain>
        <tissue evidence="2">Leaf</tissue>
    </source>
</reference>
<evidence type="ECO:0000313" key="3">
    <source>
        <dbReference type="Proteomes" id="UP000239757"/>
    </source>
</evidence>